<dbReference type="EMBL" id="JBJJXE010000019">
    <property type="protein sequence ID" value="MFL1733050.1"/>
    <property type="molecule type" value="Genomic_DNA"/>
</dbReference>
<evidence type="ECO:0000313" key="1">
    <source>
        <dbReference type="EMBL" id="MFL1733050.1"/>
    </source>
</evidence>
<dbReference type="Proteomes" id="UP001624684">
    <property type="component" value="Unassembled WGS sequence"/>
</dbReference>
<protein>
    <submittedName>
        <fullName evidence="1">SIR2 family protein</fullName>
    </submittedName>
</protein>
<dbReference type="InterPro" id="IPR029035">
    <property type="entry name" value="DHS-like_NAD/FAD-binding_dom"/>
</dbReference>
<dbReference type="RefSeq" id="WP_407069551.1">
    <property type="nucleotide sequence ID" value="NZ_JBJJXE010000019.1"/>
</dbReference>
<comment type="caution">
    <text evidence="1">The sequence shown here is derived from an EMBL/GenBank/DDBJ whole genome shotgun (WGS) entry which is preliminary data.</text>
</comment>
<sequence length="343" mass="39767">MSNSYLERKFINELNAEGVIDIRGIEFARDQVLFTLDKDAYNDIFNEWLNDYKLRKLDQGRNILKLHSNQSRFHKLKSIFEQNQIIPFIGAGLSLPTGLPLWRGFLVQVQKESSINQEVFFGLLNNGQFEEAAQLLDEHCAAHLQEQLDNEYGKYFSLEEIDGVICRLPEFFPNSSIVTTNYDSLLKVIYENNNKSFTHYLFDLNAIEFSRLLSSGQRVLLQLHGTHTTKAKRILTVDEYNRHYSENNTISNCIYQLFSKSILFLGCSLSVDRTIKTLQEIVSEKGSDNLARHYAFLSLDKMSDADRIKRQEELAKANIFPIWYDDDHDECIEALLELLIEGR</sequence>
<evidence type="ECO:0000313" key="2">
    <source>
        <dbReference type="Proteomes" id="UP001624684"/>
    </source>
</evidence>
<organism evidence="1 2">
    <name type="scientific">Moraxella oculi</name>
    <dbReference type="NCBI Taxonomy" id="2940516"/>
    <lineage>
        <taxon>Bacteria</taxon>
        <taxon>Pseudomonadati</taxon>
        <taxon>Pseudomonadota</taxon>
        <taxon>Gammaproteobacteria</taxon>
        <taxon>Moraxellales</taxon>
        <taxon>Moraxellaceae</taxon>
        <taxon>Moraxella</taxon>
    </lineage>
</organism>
<keyword evidence="2" id="KW-1185">Reference proteome</keyword>
<reference evidence="1 2" key="1">
    <citation type="submission" date="2024-11" db="EMBL/GenBank/DDBJ databases">
        <title>First Report of Moraxella oculi in Brazil in an Infectious Bovine Keratoconjunctivitis Outbreak.</title>
        <authorList>
            <person name="Carvalho C.V."/>
            <person name="Domingues R."/>
            <person name="Coutinho C."/>
            <person name="Honorio N.T.B.S."/>
            <person name="Faza D.R.L.R."/>
            <person name="Carvalho W.A."/>
            <person name="Machado A.B.F."/>
            <person name="Martins M.F."/>
            <person name="Gaspar E.B."/>
        </authorList>
    </citation>
    <scope>NUCLEOTIDE SEQUENCE [LARGE SCALE GENOMIC DNA]</scope>
    <source>
        <strain evidence="1 2">2117LE</strain>
    </source>
</reference>
<gene>
    <name evidence="1" type="ORF">ACJHVH_08660</name>
</gene>
<dbReference type="SUPFAM" id="SSF52467">
    <property type="entry name" value="DHS-like NAD/FAD-binding domain"/>
    <property type="match status" value="1"/>
</dbReference>
<accession>A0ABW8UCS7</accession>
<name>A0ABW8UCS7_9GAMM</name>
<dbReference type="Pfam" id="PF13289">
    <property type="entry name" value="SIR2_2"/>
    <property type="match status" value="1"/>
</dbReference>
<proteinExistence type="predicted"/>